<evidence type="ECO:0000256" key="6">
    <source>
        <dbReference type="SAM" id="Phobius"/>
    </source>
</evidence>
<dbReference type="RefSeq" id="WP_386144076.1">
    <property type="nucleotide sequence ID" value="NZ_JBHMCG010000083.1"/>
</dbReference>
<evidence type="ECO:0000313" key="8">
    <source>
        <dbReference type="EMBL" id="MFB9574288.1"/>
    </source>
</evidence>
<dbReference type="PIRSF" id="PIRSF006060">
    <property type="entry name" value="AA_transporter"/>
    <property type="match status" value="1"/>
</dbReference>
<comment type="caution">
    <text evidence="8">The sequence shown here is derived from an EMBL/GenBank/DDBJ whole genome shotgun (WGS) entry which is preliminary data.</text>
</comment>
<proteinExistence type="predicted"/>
<reference evidence="8 9" key="1">
    <citation type="submission" date="2024-09" db="EMBL/GenBank/DDBJ databases">
        <authorList>
            <person name="Sun Q."/>
            <person name="Mori K."/>
        </authorList>
    </citation>
    <scope>NUCLEOTIDE SEQUENCE [LARGE SCALE GENOMIC DNA]</scope>
    <source>
        <strain evidence="8 9">JCM 3331</strain>
    </source>
</reference>
<evidence type="ECO:0000256" key="5">
    <source>
        <dbReference type="SAM" id="MobiDB-lite"/>
    </source>
</evidence>
<feature type="domain" description="Amino acid permease/ SLC12A" evidence="7">
    <location>
        <begin position="33"/>
        <end position="445"/>
    </location>
</feature>
<accession>A0ABV5R8X6</accession>
<feature type="transmembrane region" description="Helical" evidence="6">
    <location>
        <begin position="450"/>
        <end position="468"/>
    </location>
</feature>
<evidence type="ECO:0000256" key="1">
    <source>
        <dbReference type="ARBA" id="ARBA00004141"/>
    </source>
</evidence>
<evidence type="ECO:0000256" key="3">
    <source>
        <dbReference type="ARBA" id="ARBA00022989"/>
    </source>
</evidence>
<feature type="region of interest" description="Disordered" evidence="5">
    <location>
        <begin position="1"/>
        <end position="20"/>
    </location>
</feature>
<name>A0ABV5R8X6_9ACTN</name>
<dbReference type="Pfam" id="PF00324">
    <property type="entry name" value="AA_permease"/>
    <property type="match status" value="1"/>
</dbReference>
<dbReference type="PANTHER" id="PTHR42770:SF16">
    <property type="entry name" value="AMINO ACID PERMEASE"/>
    <property type="match status" value="1"/>
</dbReference>
<evidence type="ECO:0000259" key="7">
    <source>
        <dbReference type="Pfam" id="PF00324"/>
    </source>
</evidence>
<dbReference type="Gene3D" id="1.20.1740.10">
    <property type="entry name" value="Amino acid/polyamine transporter I"/>
    <property type="match status" value="1"/>
</dbReference>
<keyword evidence="9" id="KW-1185">Reference proteome</keyword>
<sequence>MTSSPQTQSTATAVDPSPGGAAKLHRGLGVGSIVFMVVAAAAPLAVVTASVPIIISVSGSTAAPQYFLVATIILGLFSVGFTSMGKYVPNAGAFYSYIQRGLGRHVGVGAAALALGSYGVMLVGLYAYLGVATAKLLTAVHIGAPWWTCAIGWVLIVGFLGYRDIELSSKVLGVLLVAETLAVVIANVGIIGHGGHGGFSPVPFSPSAFATGAPSLGLMFAFFCFIGFEATAVFRNEAKDPDRTIPRATYIAVLFIGVFYAIAAWAVVQGLGIDDAVEAASREPESVVQDLAVTYVSPILTDVIQVLLVTSFFACVLSFHNVITRYQFTLAAKGLLPKAIAEVDDKHRTPSRSSLAFTVISLTAMAAVTVFGWDPINQTYLWFSGASTLGLIALMAMTSLAVIVFFRTKACGPSVWHTVIAPGLAFIGLTVILVLVIGNFALLVGSTTNAIVLGGIIVGMFALGLAVAERVRRAHPDRYRALAQAGRCHSLEATVQVRRVARGGAEAVDAGGA</sequence>
<feature type="compositionally biased region" description="Low complexity" evidence="5">
    <location>
        <begin position="1"/>
        <end position="13"/>
    </location>
</feature>
<keyword evidence="2 6" id="KW-0812">Transmembrane</keyword>
<feature type="transmembrane region" description="Helical" evidence="6">
    <location>
        <begin position="379"/>
        <end position="406"/>
    </location>
</feature>
<feature type="transmembrane region" description="Helical" evidence="6">
    <location>
        <begin position="144"/>
        <end position="162"/>
    </location>
</feature>
<feature type="transmembrane region" description="Helical" evidence="6">
    <location>
        <begin position="67"/>
        <end position="85"/>
    </location>
</feature>
<feature type="transmembrane region" description="Helical" evidence="6">
    <location>
        <begin position="174"/>
        <end position="195"/>
    </location>
</feature>
<feature type="transmembrane region" description="Helical" evidence="6">
    <location>
        <begin position="207"/>
        <end position="228"/>
    </location>
</feature>
<dbReference type="InterPro" id="IPR004841">
    <property type="entry name" value="AA-permease/SLC12A_dom"/>
</dbReference>
<feature type="transmembrane region" description="Helical" evidence="6">
    <location>
        <begin position="355"/>
        <end position="373"/>
    </location>
</feature>
<dbReference type="Proteomes" id="UP001589710">
    <property type="component" value="Unassembled WGS sequence"/>
</dbReference>
<feature type="transmembrane region" description="Helical" evidence="6">
    <location>
        <begin position="303"/>
        <end position="323"/>
    </location>
</feature>
<dbReference type="PANTHER" id="PTHR42770">
    <property type="entry name" value="AMINO ACID TRANSPORTER-RELATED"/>
    <property type="match status" value="1"/>
</dbReference>
<evidence type="ECO:0000256" key="4">
    <source>
        <dbReference type="ARBA" id="ARBA00023136"/>
    </source>
</evidence>
<feature type="transmembrane region" description="Helical" evidence="6">
    <location>
        <begin position="418"/>
        <end position="444"/>
    </location>
</feature>
<feature type="transmembrane region" description="Helical" evidence="6">
    <location>
        <begin position="248"/>
        <end position="268"/>
    </location>
</feature>
<evidence type="ECO:0000313" key="9">
    <source>
        <dbReference type="Proteomes" id="UP001589710"/>
    </source>
</evidence>
<feature type="transmembrane region" description="Helical" evidence="6">
    <location>
        <begin position="33"/>
        <end position="55"/>
    </location>
</feature>
<evidence type="ECO:0000256" key="2">
    <source>
        <dbReference type="ARBA" id="ARBA00022692"/>
    </source>
</evidence>
<organism evidence="8 9">
    <name type="scientific">Streptomyces yanii</name>
    <dbReference type="NCBI Taxonomy" id="78510"/>
    <lineage>
        <taxon>Bacteria</taxon>
        <taxon>Bacillati</taxon>
        <taxon>Actinomycetota</taxon>
        <taxon>Actinomycetes</taxon>
        <taxon>Kitasatosporales</taxon>
        <taxon>Streptomycetaceae</taxon>
        <taxon>Streptomyces</taxon>
    </lineage>
</organism>
<comment type="subcellular location">
    <subcellularLocation>
        <location evidence="1">Membrane</location>
        <topology evidence="1">Multi-pass membrane protein</topology>
    </subcellularLocation>
</comment>
<dbReference type="InterPro" id="IPR050367">
    <property type="entry name" value="APC_superfamily"/>
</dbReference>
<dbReference type="EMBL" id="JBHMCG010000083">
    <property type="protein sequence ID" value="MFB9574288.1"/>
    <property type="molecule type" value="Genomic_DNA"/>
</dbReference>
<protein>
    <submittedName>
        <fullName evidence="8">APC family permease</fullName>
    </submittedName>
</protein>
<keyword evidence="4 6" id="KW-0472">Membrane</keyword>
<feature type="transmembrane region" description="Helical" evidence="6">
    <location>
        <begin position="106"/>
        <end position="129"/>
    </location>
</feature>
<keyword evidence="3 6" id="KW-1133">Transmembrane helix</keyword>
<gene>
    <name evidence="8" type="ORF">ACFFTL_18765</name>
</gene>